<evidence type="ECO:0000256" key="2">
    <source>
        <dbReference type="ARBA" id="ARBA00022801"/>
    </source>
</evidence>
<dbReference type="SMART" id="SM00642">
    <property type="entry name" value="Aamy"/>
    <property type="match status" value="1"/>
</dbReference>
<comment type="caution">
    <text evidence="5">The sequence shown here is derived from an EMBL/GenBank/DDBJ whole genome shotgun (WGS) entry which is preliminary data.</text>
</comment>
<dbReference type="CDD" id="cd02856">
    <property type="entry name" value="E_set_GDE_Isoamylase_N"/>
    <property type="match status" value="1"/>
</dbReference>
<dbReference type="InterPro" id="IPR006047">
    <property type="entry name" value="GH13_cat_dom"/>
</dbReference>
<dbReference type="GO" id="GO:0004135">
    <property type="term" value="F:amylo-alpha-1,6-glucosidase activity"/>
    <property type="evidence" value="ECO:0007669"/>
    <property type="project" value="InterPro"/>
</dbReference>
<sequence length="709" mass="78900">MNNIETPPAVLPVVHGPVSSLAHFPLGATLLSEGGIHFGVYSKHAEQVELCLYDVAKPSREIGRVQMVRDMNDVWRVVVPGIGVGALYGFRVHGEWKPQWGWWFNPRKLLVDPYAKAIQGSHEWDPLMQNLSPKQGPDWQNHGRNAMKSVVVDDAFDWQGVKPPGRPWEETMIYELHVRGFTKSHPDVPSELRGTYAGLAHPASVQYLKEIGVTAVQLLPVHQHLDDGFLLAKDLTNYWGYNSMGFFAPHPEYAMAKDPQELVNEFKTMVRDMHREGIEVILDVVYNHTAEGDENGPLIFLRGIDNPSYYLLNGDRRTVNYTGTGNTVNAASSPALRLIMDSLRYWVQEMHVDGFRFDLGATLGRNGDRFNRDAAFFLAISQDPVLNKVKMIAEPWDIGPDGYQVGGFPKPWHELNGRYRDSVRKYWCGDANSTAAFAKRLCGSQDIFGPGGRGPLASVNFITSHDGFTLRDLWTYNGKHNAANGENNNDGDNNNHSWNAGIEGETEDVAINALRRKLTRAMLATTLCSVGVPFINAGDERWRTQKGNNNAYCQDNEISWMDWGPSKDAESLVAFMKDMAAFRRSHPALRRAKYFSGAVDAATGSRDIAWFNLHGLPMTQESWHDPQTQFFAGLYGPTTAGEVPMMLLFNGSAEDVIFPLPEGDVWELVFDTTLEPSFVAGEPSPVTDTIVSAARGVACLRMKSAGSTP</sequence>
<accession>A0A5R8K7E0</accession>
<dbReference type="Gene3D" id="3.20.20.80">
    <property type="entry name" value="Glycosidases"/>
    <property type="match status" value="1"/>
</dbReference>
<organism evidence="5 6">
    <name type="scientific">Phragmitibacter flavus</name>
    <dbReference type="NCBI Taxonomy" id="2576071"/>
    <lineage>
        <taxon>Bacteria</taxon>
        <taxon>Pseudomonadati</taxon>
        <taxon>Verrucomicrobiota</taxon>
        <taxon>Verrucomicrobiia</taxon>
        <taxon>Verrucomicrobiales</taxon>
        <taxon>Verrucomicrobiaceae</taxon>
        <taxon>Phragmitibacter</taxon>
    </lineage>
</organism>
<reference evidence="5 6" key="1">
    <citation type="submission" date="2019-05" db="EMBL/GenBank/DDBJ databases">
        <title>Verrucobacter flavum gen. nov., sp. nov. a new member of the family Verrucomicrobiaceae.</title>
        <authorList>
            <person name="Szuroczki S."/>
            <person name="Abbaszade G."/>
            <person name="Szabo A."/>
            <person name="Felfoldi T."/>
            <person name="Schumann P."/>
            <person name="Boka K."/>
            <person name="Keki Z."/>
            <person name="Toumi M."/>
            <person name="Toth E."/>
        </authorList>
    </citation>
    <scope>NUCLEOTIDE SEQUENCE [LARGE SCALE GENOMIC DNA]</scope>
    <source>
        <strain evidence="5 6">MG-N-17</strain>
    </source>
</reference>
<dbReference type="InterPro" id="IPR011837">
    <property type="entry name" value="Glycogen_debranch_GlgX"/>
</dbReference>
<dbReference type="InterPro" id="IPR014756">
    <property type="entry name" value="Ig_E-set"/>
</dbReference>
<dbReference type="SUPFAM" id="SSF51445">
    <property type="entry name" value="(Trans)glycosidases"/>
    <property type="match status" value="1"/>
</dbReference>
<dbReference type="Proteomes" id="UP000306196">
    <property type="component" value="Unassembled WGS sequence"/>
</dbReference>
<dbReference type="Pfam" id="PF00128">
    <property type="entry name" value="Alpha-amylase"/>
    <property type="match status" value="1"/>
</dbReference>
<dbReference type="EMBL" id="VAUV01000028">
    <property type="protein sequence ID" value="TLD68277.1"/>
    <property type="molecule type" value="Genomic_DNA"/>
</dbReference>
<dbReference type="RefSeq" id="WP_138088770.1">
    <property type="nucleotide sequence ID" value="NZ_VAUV01000028.1"/>
</dbReference>
<dbReference type="InterPro" id="IPR004193">
    <property type="entry name" value="Glyco_hydro_13_N"/>
</dbReference>
<dbReference type="InterPro" id="IPR013780">
    <property type="entry name" value="Glyco_hydro_b"/>
</dbReference>
<dbReference type="InterPro" id="IPR017853">
    <property type="entry name" value="GH"/>
</dbReference>
<dbReference type="SUPFAM" id="SSF81296">
    <property type="entry name" value="E set domains"/>
    <property type="match status" value="1"/>
</dbReference>
<proteinExistence type="inferred from homology"/>
<keyword evidence="3" id="KW-0326">Glycosidase</keyword>
<evidence type="ECO:0000313" key="6">
    <source>
        <dbReference type="Proteomes" id="UP000306196"/>
    </source>
</evidence>
<name>A0A5R8K7E0_9BACT</name>
<dbReference type="PANTHER" id="PTHR43002">
    <property type="entry name" value="GLYCOGEN DEBRANCHING ENZYME"/>
    <property type="match status" value="1"/>
</dbReference>
<dbReference type="NCBIfam" id="TIGR02100">
    <property type="entry name" value="glgX_debranch"/>
    <property type="match status" value="1"/>
</dbReference>
<keyword evidence="2" id="KW-0378">Hydrolase</keyword>
<dbReference type="Gene3D" id="2.60.40.10">
    <property type="entry name" value="Immunoglobulins"/>
    <property type="match status" value="1"/>
</dbReference>
<evidence type="ECO:0000256" key="3">
    <source>
        <dbReference type="ARBA" id="ARBA00023295"/>
    </source>
</evidence>
<evidence type="ECO:0000256" key="1">
    <source>
        <dbReference type="ARBA" id="ARBA00008061"/>
    </source>
</evidence>
<dbReference type="AlphaFoldDB" id="A0A5R8K7E0"/>
<dbReference type="CDD" id="cd11326">
    <property type="entry name" value="AmyAc_Glg_debranch"/>
    <property type="match status" value="1"/>
</dbReference>
<dbReference type="GO" id="GO:0005980">
    <property type="term" value="P:glycogen catabolic process"/>
    <property type="evidence" value="ECO:0007669"/>
    <property type="project" value="InterPro"/>
</dbReference>
<dbReference type="InterPro" id="IPR044505">
    <property type="entry name" value="GlgX_Isoamylase_N_E_set"/>
</dbReference>
<dbReference type="SUPFAM" id="SSF51011">
    <property type="entry name" value="Glycosyl hydrolase domain"/>
    <property type="match status" value="1"/>
</dbReference>
<comment type="similarity">
    <text evidence="1">Belongs to the glycosyl hydrolase 13 family.</text>
</comment>
<dbReference type="Pfam" id="PF02922">
    <property type="entry name" value="CBM_48"/>
    <property type="match status" value="1"/>
</dbReference>
<dbReference type="InterPro" id="IPR013783">
    <property type="entry name" value="Ig-like_fold"/>
</dbReference>
<gene>
    <name evidence="5" type="primary">glgX</name>
    <name evidence="5" type="ORF">FEM03_23445</name>
</gene>
<evidence type="ECO:0000259" key="4">
    <source>
        <dbReference type="SMART" id="SM00642"/>
    </source>
</evidence>
<feature type="domain" description="Glycosyl hydrolase family 13 catalytic" evidence="4">
    <location>
        <begin position="175"/>
        <end position="583"/>
    </location>
</feature>
<dbReference type="Gene3D" id="2.60.40.1180">
    <property type="entry name" value="Golgi alpha-mannosidase II"/>
    <property type="match status" value="1"/>
</dbReference>
<dbReference type="OrthoDB" id="9761875at2"/>
<protein>
    <submittedName>
        <fullName evidence="5">Glycogen debranching protein GlgX</fullName>
    </submittedName>
</protein>
<evidence type="ECO:0000313" key="5">
    <source>
        <dbReference type="EMBL" id="TLD68277.1"/>
    </source>
</evidence>
<keyword evidence="6" id="KW-1185">Reference proteome</keyword>